<keyword evidence="4 5" id="KW-0472">Membrane</keyword>
<evidence type="ECO:0000313" key="7">
    <source>
        <dbReference type="Proteomes" id="UP000523139"/>
    </source>
</evidence>
<evidence type="ECO:0000313" key="6">
    <source>
        <dbReference type="EMBL" id="NLS08917.1"/>
    </source>
</evidence>
<keyword evidence="7" id="KW-1185">Reference proteome</keyword>
<comment type="caution">
    <text evidence="6">The sequence shown here is derived from an EMBL/GenBank/DDBJ whole genome shotgun (WGS) entry which is preliminary data.</text>
</comment>
<dbReference type="AlphaFoldDB" id="A0A7X8YDA0"/>
<comment type="similarity">
    <text evidence="5">Belongs to the 4-toluene sulfonate uptake permease (TSUP) (TC 2.A.102) family.</text>
</comment>
<evidence type="ECO:0000256" key="4">
    <source>
        <dbReference type="ARBA" id="ARBA00023136"/>
    </source>
</evidence>
<feature type="transmembrane region" description="Helical" evidence="5">
    <location>
        <begin position="36"/>
        <end position="62"/>
    </location>
</feature>
<dbReference type="EMBL" id="JABAHY010000001">
    <property type="protein sequence ID" value="NLS08917.1"/>
    <property type="molecule type" value="Genomic_DNA"/>
</dbReference>
<dbReference type="GO" id="GO:0005886">
    <property type="term" value="C:plasma membrane"/>
    <property type="evidence" value="ECO:0007669"/>
    <property type="project" value="UniProtKB-SubCell"/>
</dbReference>
<evidence type="ECO:0000256" key="3">
    <source>
        <dbReference type="ARBA" id="ARBA00022989"/>
    </source>
</evidence>
<accession>A0A7X8YDA0</accession>
<evidence type="ECO:0000256" key="5">
    <source>
        <dbReference type="RuleBase" id="RU363041"/>
    </source>
</evidence>
<feature type="transmembrane region" description="Helical" evidence="5">
    <location>
        <begin position="129"/>
        <end position="154"/>
    </location>
</feature>
<evidence type="ECO:0000256" key="1">
    <source>
        <dbReference type="ARBA" id="ARBA00004141"/>
    </source>
</evidence>
<gene>
    <name evidence="6" type="ORF">HGQ17_02650</name>
</gene>
<name>A0A7X8YDA0_9MICC</name>
<sequence>MGAELTVALAIIGLVVLAATLQRLTGIGFAMMMAPFLVVMIGPHGGVMLTNLLSFLAPALMIPVVWRDIEWRKVAVIGPAAVLVMPLFGWLAAISPQGPLYIVVASLVILGLSISLIVSRISAAVDGPIARVLTGVGAGGGVVLAGVGGPAMAIYSVVSRWDVRKFAATLQPLWVLMAVSGFLTKLTFSGNEIPAFPWWFWLGSLIAILVGMRIGTLVRTMISDSWARRIVIVLAFIGAGISLVMGIRETFWV</sequence>
<dbReference type="Proteomes" id="UP000523139">
    <property type="component" value="Unassembled WGS sequence"/>
</dbReference>
<dbReference type="RefSeq" id="WP_168886389.1">
    <property type="nucleotide sequence ID" value="NZ_JABAHY010000001.1"/>
</dbReference>
<proteinExistence type="inferred from homology"/>
<feature type="transmembrane region" description="Helical" evidence="5">
    <location>
        <begin position="100"/>
        <end position="123"/>
    </location>
</feature>
<feature type="transmembrane region" description="Helical" evidence="5">
    <location>
        <begin position="198"/>
        <end position="218"/>
    </location>
</feature>
<keyword evidence="2 5" id="KW-0812">Transmembrane</keyword>
<protein>
    <recommendedName>
        <fullName evidence="5">Probable membrane transporter protein</fullName>
    </recommendedName>
</protein>
<reference evidence="6 7" key="1">
    <citation type="submission" date="2020-04" db="EMBL/GenBank/DDBJ databases">
        <title>Nesterenkonia sp. nov., isolated from marine sediment.</title>
        <authorList>
            <person name="Zhang G."/>
        </authorList>
    </citation>
    <scope>NUCLEOTIDE SEQUENCE [LARGE SCALE GENOMIC DNA]</scope>
    <source>
        <strain evidence="6 7">MY13</strain>
    </source>
</reference>
<comment type="subcellular location">
    <subcellularLocation>
        <location evidence="5">Cell membrane</location>
        <topology evidence="5">Multi-pass membrane protein</topology>
    </subcellularLocation>
    <subcellularLocation>
        <location evidence="1">Membrane</location>
        <topology evidence="1">Multi-pass membrane protein</topology>
    </subcellularLocation>
</comment>
<feature type="transmembrane region" description="Helical" evidence="5">
    <location>
        <begin position="6"/>
        <end position="24"/>
    </location>
</feature>
<feature type="transmembrane region" description="Helical" evidence="5">
    <location>
        <begin position="74"/>
        <end position="93"/>
    </location>
</feature>
<organism evidence="6 7">
    <name type="scientific">Nesterenkonia sedimenti</name>
    <dbReference type="NCBI Taxonomy" id="1463632"/>
    <lineage>
        <taxon>Bacteria</taxon>
        <taxon>Bacillati</taxon>
        <taxon>Actinomycetota</taxon>
        <taxon>Actinomycetes</taxon>
        <taxon>Micrococcales</taxon>
        <taxon>Micrococcaceae</taxon>
        <taxon>Nesterenkonia</taxon>
    </lineage>
</organism>
<dbReference type="InterPro" id="IPR002781">
    <property type="entry name" value="TM_pro_TauE-like"/>
</dbReference>
<feature type="transmembrane region" description="Helical" evidence="5">
    <location>
        <begin position="230"/>
        <end position="247"/>
    </location>
</feature>
<evidence type="ECO:0000256" key="2">
    <source>
        <dbReference type="ARBA" id="ARBA00022692"/>
    </source>
</evidence>
<dbReference type="Pfam" id="PF01925">
    <property type="entry name" value="TauE"/>
    <property type="match status" value="1"/>
</dbReference>
<keyword evidence="5" id="KW-1003">Cell membrane</keyword>
<keyword evidence="3 5" id="KW-1133">Transmembrane helix</keyword>